<sequence>MLAPPGTALPKLKRCLGELLRTCVHPPALLLRVEHVLGKAPAGSHRNEVDRDDGDEEREREHDQDQIPIASGDDHGNEPTQQRSDTWYSRFVVSDGHLQVQAVLAPVLLFGRKQLWELQRGDLVEVHKFQLRSAPRLNGNGRVVYLGIQDCEWVGRDRDIAEESKDGLELEGGFLREEQDEMSHRQPNGPRAGLTSASDRGASKRRGGSGRDNRTHTSKNTQSSKPSSSRLAQKVSRDAAEDDSDDGQGFDTIFVPQSRLEQRREALRQLQQQPSMAETTVSRMQPQGEYNQEMTHAGFHGTSLQSTTNHSLRDTTDDVGKEAIDEATAAHGHSSVAFPLPHPTDLLGSTTDPAPSPPREDSSIRATNTTSMPLTESLASLLALPIQKSYSCSVLALISWVSPSLIHRPNTPFPPKRHIKIHDPSISHRTSGVTVSVFIDAQKFLPAVGTVALFRGLVMNRVRRGAGVGEGDVILNKYPPKMGSQKIENEGADPVGDREEGEGQGEWFIADEARLVGMGFDVPRIKIWWEQRLAARKGK</sequence>
<name>A0A178ZLL3_9EURO</name>
<evidence type="ECO:0000256" key="1">
    <source>
        <dbReference type="SAM" id="MobiDB-lite"/>
    </source>
</evidence>
<feature type="region of interest" description="Disordered" evidence="1">
    <location>
        <begin position="482"/>
        <end position="502"/>
    </location>
</feature>
<feature type="region of interest" description="Disordered" evidence="1">
    <location>
        <begin position="41"/>
        <end position="82"/>
    </location>
</feature>
<accession>A0A178ZLL3</accession>
<organism evidence="2 3">
    <name type="scientific">Fonsecaea erecta</name>
    <dbReference type="NCBI Taxonomy" id="1367422"/>
    <lineage>
        <taxon>Eukaryota</taxon>
        <taxon>Fungi</taxon>
        <taxon>Dikarya</taxon>
        <taxon>Ascomycota</taxon>
        <taxon>Pezizomycotina</taxon>
        <taxon>Eurotiomycetes</taxon>
        <taxon>Chaetothyriomycetidae</taxon>
        <taxon>Chaetothyriales</taxon>
        <taxon>Herpotrichiellaceae</taxon>
        <taxon>Fonsecaea</taxon>
    </lineage>
</organism>
<evidence type="ECO:0000313" key="2">
    <source>
        <dbReference type="EMBL" id="OAP60688.1"/>
    </source>
</evidence>
<keyword evidence="3" id="KW-1185">Reference proteome</keyword>
<feature type="region of interest" description="Disordered" evidence="1">
    <location>
        <begin position="179"/>
        <end position="251"/>
    </location>
</feature>
<reference evidence="2 3" key="1">
    <citation type="submission" date="2016-04" db="EMBL/GenBank/DDBJ databases">
        <title>Draft genome of Fonsecaea erecta CBS 125763.</title>
        <authorList>
            <person name="Weiss V.A."/>
            <person name="Vicente V.A."/>
            <person name="Raittz R.T."/>
            <person name="Moreno L.F."/>
            <person name="De Souza E.M."/>
            <person name="Pedrosa F.O."/>
            <person name="Steffens M.B."/>
            <person name="Faoro H."/>
            <person name="Tadra-Sfeir M.Z."/>
            <person name="Najafzadeh M.J."/>
            <person name="Felipe M.S."/>
            <person name="Teixeira M."/>
            <person name="Sun J."/>
            <person name="Xi L."/>
            <person name="Gomes R."/>
            <person name="De Azevedo C.M."/>
            <person name="Salgado C.G."/>
            <person name="Da Silva M.B."/>
            <person name="Nascimento M.F."/>
            <person name="Queiroz-Telles F."/>
            <person name="Attili D.S."/>
            <person name="Gorbushina A."/>
        </authorList>
    </citation>
    <scope>NUCLEOTIDE SEQUENCE [LARGE SCALE GENOMIC DNA]</scope>
    <source>
        <strain evidence="2 3">CBS 125763</strain>
    </source>
</reference>
<dbReference type="RefSeq" id="XP_018694055.1">
    <property type="nucleotide sequence ID" value="XM_018837202.1"/>
</dbReference>
<dbReference type="OrthoDB" id="1918685at2759"/>
<dbReference type="Proteomes" id="UP000078343">
    <property type="component" value="Unassembled WGS sequence"/>
</dbReference>
<feature type="compositionally biased region" description="Low complexity" evidence="1">
    <location>
        <begin position="218"/>
        <end position="229"/>
    </location>
</feature>
<comment type="caution">
    <text evidence="2">The sequence shown here is derived from an EMBL/GenBank/DDBJ whole genome shotgun (WGS) entry which is preliminary data.</text>
</comment>
<feature type="region of interest" description="Disordered" evidence="1">
    <location>
        <begin position="330"/>
        <end position="370"/>
    </location>
</feature>
<proteinExistence type="predicted"/>
<gene>
    <name evidence="2" type="ORF">AYL99_05690</name>
</gene>
<dbReference type="AlphaFoldDB" id="A0A178ZLL3"/>
<dbReference type="GeneID" id="30009858"/>
<protein>
    <submittedName>
        <fullName evidence="2">Uncharacterized protein</fullName>
    </submittedName>
</protein>
<evidence type="ECO:0000313" key="3">
    <source>
        <dbReference type="Proteomes" id="UP000078343"/>
    </source>
</evidence>
<dbReference type="EMBL" id="LVYI01000004">
    <property type="protein sequence ID" value="OAP60688.1"/>
    <property type="molecule type" value="Genomic_DNA"/>
</dbReference>